<dbReference type="InterPro" id="IPR005814">
    <property type="entry name" value="Aminotrans_3"/>
</dbReference>
<dbReference type="AlphaFoldDB" id="A0A5C5WAX7"/>
<dbReference type="EC" id="2.6.1.81" evidence="6"/>
<evidence type="ECO:0000256" key="5">
    <source>
        <dbReference type="ARBA" id="ARBA00022898"/>
    </source>
</evidence>
<sequence>MSTLLNQTTSHAPSAERLNAIYAKRLIPAEKKPFLIDLEASSGPYMAVRGGGLICDGASQIASIGLGFNPGAQFGAGQHLESWTNQTNTPHYAAVRAAYEALLQRKLGSDRFAACFCASGAEANETVLGHLFEHRRHPSARRVLAFEGSFHGRMFVSLASTWNPAKREPFTLPGHESIFVPYPVMEGDDVHAPAEPDGWQAVWTETDDTRHQTLLSKLPTAADAGLAAEAASLSAVRSAILAGEVLAILIEPMQCEGGDRYSSRRFHQGLALLSHTHNTPLVYDEIQTGFGLGAEFFWHRKFCLQTPAGDEFFPAGVVCAKKAQAGVALVYQPQGPIQAGAATAIEQTSAASVVRGYIQASVIDQFHDELLAMESENRQRLTDLVERQGDRVRAPRVQGMSFAFDLDSADEVGRFVAQRFQHGLLYYPAGAKTARFRMNLGFAAADRDLFWSQLEEALDSTFAEASDAAIGAPADTRTRGAASYYQVHSELIEAKLDLLHEGKRPAVHDALALVERHVATAYPAETLTVVRLEAAKYPAHRDRIVAMQEAVYEPTRRSSAEEFDALFAGENPLALAVLKGDRIVAMAFAGPLARFDYMRGVKDDPSHDDPTVHYAMDLTIDEQFRGGLGRAMKQAMTLLALATGVSALHGRNRDRMAAGMWSINLSLGAYVSQYLPRDYPDQERYRDCLYYRAETAWSAPIDLASGIEAPLGPAHLDAAFVRRNLPVLVNKLTLSNFVTDDFLTDLETVSHAFPAPLRRLYTASGLSEAVDKIVKVLWTHRKPRTGLLTIAGSDFGSGSFMSRSLSGAGEAYFATDSLPLPRDAADEPFFRELESRVASDTLMGVFVEPLMRRTLQRVSQDALTRLVTTCRDHGVPVVYNDTAGMFYRYSSEAFGPSAVEGMQPDATIAYLGGQTALVAASDALFLEEPLLLISTWDGDALSLAQFARAMTLVQDDQAAYHQTVAAYQQKIDTLLAGQPGVTSTLARGVGLIQGPLSEPLMRHLAQQESNLWRSCPAYSEMLRFNAANLGS</sequence>
<dbReference type="PANTHER" id="PTHR43206:SF2">
    <property type="entry name" value="4-AMINOBUTYRATE AMINOTRANSFERASE GABT"/>
    <property type="match status" value="1"/>
</dbReference>
<comment type="cofactor">
    <cofactor evidence="1">
        <name>pyridoxal 5'-phosphate</name>
        <dbReference type="ChEBI" id="CHEBI:597326"/>
    </cofactor>
</comment>
<evidence type="ECO:0000256" key="3">
    <source>
        <dbReference type="ARBA" id="ARBA00022576"/>
    </source>
</evidence>
<accession>A0A5C5WAX7</accession>
<dbReference type="Pfam" id="PF00202">
    <property type="entry name" value="Aminotran_3"/>
    <property type="match status" value="1"/>
</dbReference>
<dbReference type="PANTHER" id="PTHR43206">
    <property type="entry name" value="AMINOTRANSFERASE"/>
    <property type="match status" value="1"/>
</dbReference>
<dbReference type="SUPFAM" id="SSF55729">
    <property type="entry name" value="Acyl-CoA N-acyltransferases (Nat)"/>
    <property type="match status" value="1"/>
</dbReference>
<dbReference type="InterPro" id="IPR015421">
    <property type="entry name" value="PyrdxlP-dep_Trfase_major"/>
</dbReference>
<comment type="similarity">
    <text evidence="2">Belongs to the class-III pyridoxal-phosphate-dependent aminotransferase family.</text>
</comment>
<evidence type="ECO:0000256" key="1">
    <source>
        <dbReference type="ARBA" id="ARBA00001933"/>
    </source>
</evidence>
<evidence type="ECO:0000256" key="2">
    <source>
        <dbReference type="ARBA" id="ARBA00008954"/>
    </source>
</evidence>
<dbReference type="InterPro" id="IPR015422">
    <property type="entry name" value="PyrdxlP-dep_Trfase_small"/>
</dbReference>
<dbReference type="RefSeq" id="WP_146572709.1">
    <property type="nucleotide sequence ID" value="NZ_SJPH01000002.1"/>
</dbReference>
<dbReference type="Gene3D" id="3.40.640.10">
    <property type="entry name" value="Type I PLP-dependent aspartate aminotransferase-like (Major domain)"/>
    <property type="match status" value="2"/>
</dbReference>
<gene>
    <name evidence="6" type="primary">astC</name>
    <name evidence="6" type="ORF">Pla111_14550</name>
</gene>
<proteinExistence type="inferred from homology"/>
<organism evidence="6 7">
    <name type="scientific">Botrimarina hoheduenensis</name>
    <dbReference type="NCBI Taxonomy" id="2528000"/>
    <lineage>
        <taxon>Bacteria</taxon>
        <taxon>Pseudomonadati</taxon>
        <taxon>Planctomycetota</taxon>
        <taxon>Planctomycetia</taxon>
        <taxon>Pirellulales</taxon>
        <taxon>Lacipirellulaceae</taxon>
        <taxon>Botrimarina</taxon>
    </lineage>
</organism>
<evidence type="ECO:0000313" key="6">
    <source>
        <dbReference type="EMBL" id="TWT47830.1"/>
    </source>
</evidence>
<evidence type="ECO:0000313" key="7">
    <source>
        <dbReference type="Proteomes" id="UP000318995"/>
    </source>
</evidence>
<keyword evidence="3 6" id="KW-0032">Aminotransferase</keyword>
<dbReference type="GO" id="GO:0043825">
    <property type="term" value="F:succinylornithine transaminase activity"/>
    <property type="evidence" value="ECO:0007669"/>
    <property type="project" value="UniProtKB-EC"/>
</dbReference>
<dbReference type="GO" id="GO:0030170">
    <property type="term" value="F:pyridoxal phosphate binding"/>
    <property type="evidence" value="ECO:0007669"/>
    <property type="project" value="InterPro"/>
</dbReference>
<dbReference type="SUPFAM" id="SSF53383">
    <property type="entry name" value="PLP-dependent transferases"/>
    <property type="match status" value="2"/>
</dbReference>
<dbReference type="InterPro" id="IPR015424">
    <property type="entry name" value="PyrdxlP-dep_Trfase"/>
</dbReference>
<keyword evidence="4 6" id="KW-0808">Transferase</keyword>
<dbReference type="InterPro" id="IPR016181">
    <property type="entry name" value="Acyl_CoA_acyltransferase"/>
</dbReference>
<dbReference type="GO" id="GO:0009450">
    <property type="term" value="P:gamma-aminobutyric acid catabolic process"/>
    <property type="evidence" value="ECO:0007669"/>
    <property type="project" value="TreeGrafter"/>
</dbReference>
<protein>
    <submittedName>
        <fullName evidence="6">Succinylornithine transaminase</fullName>
        <ecNumber evidence="6">2.6.1.81</ecNumber>
    </submittedName>
</protein>
<reference evidence="6 7" key="1">
    <citation type="submission" date="2019-02" db="EMBL/GenBank/DDBJ databases">
        <title>Deep-cultivation of Planctomycetes and their phenomic and genomic characterization uncovers novel biology.</title>
        <authorList>
            <person name="Wiegand S."/>
            <person name="Jogler M."/>
            <person name="Boedeker C."/>
            <person name="Pinto D."/>
            <person name="Vollmers J."/>
            <person name="Rivas-Marin E."/>
            <person name="Kohn T."/>
            <person name="Peeters S.H."/>
            <person name="Heuer A."/>
            <person name="Rast P."/>
            <person name="Oberbeckmann S."/>
            <person name="Bunk B."/>
            <person name="Jeske O."/>
            <person name="Meyerdierks A."/>
            <person name="Storesund J.E."/>
            <person name="Kallscheuer N."/>
            <person name="Luecker S."/>
            <person name="Lage O.M."/>
            <person name="Pohl T."/>
            <person name="Merkel B.J."/>
            <person name="Hornburger P."/>
            <person name="Mueller R.-W."/>
            <person name="Bruemmer F."/>
            <person name="Labrenz M."/>
            <person name="Spormann A.M."/>
            <person name="Op Den Camp H."/>
            <person name="Overmann J."/>
            <person name="Amann R."/>
            <person name="Jetten M.S.M."/>
            <person name="Mascher T."/>
            <person name="Medema M.H."/>
            <person name="Devos D.P."/>
            <person name="Kaster A.-K."/>
            <person name="Ovreas L."/>
            <person name="Rohde M."/>
            <person name="Galperin M.Y."/>
            <person name="Jogler C."/>
        </authorList>
    </citation>
    <scope>NUCLEOTIDE SEQUENCE [LARGE SCALE GENOMIC DNA]</scope>
    <source>
        <strain evidence="6 7">Pla111</strain>
    </source>
</reference>
<comment type="caution">
    <text evidence="6">The sequence shown here is derived from an EMBL/GenBank/DDBJ whole genome shotgun (WGS) entry which is preliminary data.</text>
</comment>
<dbReference type="Proteomes" id="UP000318995">
    <property type="component" value="Unassembled WGS sequence"/>
</dbReference>
<dbReference type="EMBL" id="SJPH01000002">
    <property type="protein sequence ID" value="TWT47830.1"/>
    <property type="molecule type" value="Genomic_DNA"/>
</dbReference>
<evidence type="ECO:0000256" key="4">
    <source>
        <dbReference type="ARBA" id="ARBA00022679"/>
    </source>
</evidence>
<name>A0A5C5WAX7_9BACT</name>
<dbReference type="Gene3D" id="3.90.1150.10">
    <property type="entry name" value="Aspartate Aminotransferase, domain 1"/>
    <property type="match status" value="1"/>
</dbReference>
<keyword evidence="5" id="KW-0663">Pyridoxal phosphate</keyword>
<keyword evidence="7" id="KW-1185">Reference proteome</keyword>
<dbReference type="OrthoDB" id="9801834at2"/>